<dbReference type="SUPFAM" id="SSF50978">
    <property type="entry name" value="WD40 repeat-like"/>
    <property type="match status" value="1"/>
</dbReference>
<name>A0A1S3J0V9_LINAN</name>
<evidence type="ECO:0000256" key="2">
    <source>
        <dbReference type="ARBA" id="ARBA00022737"/>
    </source>
</evidence>
<dbReference type="Gene3D" id="2.130.10.10">
    <property type="entry name" value="YVTN repeat-like/Quinoprotein amine dehydrogenase"/>
    <property type="match status" value="2"/>
</dbReference>
<feature type="compositionally biased region" description="Basic residues" evidence="5">
    <location>
        <begin position="636"/>
        <end position="646"/>
    </location>
</feature>
<dbReference type="GO" id="GO:0034198">
    <property type="term" value="P:cellular response to amino acid starvation"/>
    <property type="evidence" value="ECO:0007669"/>
    <property type="project" value="TreeGrafter"/>
</dbReference>
<dbReference type="GO" id="GO:1904263">
    <property type="term" value="P:positive regulation of TORC1 signaling"/>
    <property type="evidence" value="ECO:0007669"/>
    <property type="project" value="TreeGrafter"/>
</dbReference>
<evidence type="ECO:0000256" key="5">
    <source>
        <dbReference type="SAM" id="MobiDB-lite"/>
    </source>
</evidence>
<dbReference type="Pfam" id="PF00400">
    <property type="entry name" value="WD40"/>
    <property type="match status" value="3"/>
</dbReference>
<dbReference type="AlphaFoldDB" id="A0A1S3J0V9"/>
<dbReference type="SMART" id="SM00320">
    <property type="entry name" value="WD40"/>
    <property type="match status" value="4"/>
</dbReference>
<comment type="similarity">
    <text evidence="3">Belongs to the WD repeat WDR59 family.</text>
</comment>
<dbReference type="InterPro" id="IPR049567">
    <property type="entry name" value="WDR59-like"/>
</dbReference>
<dbReference type="InterPro" id="IPR006575">
    <property type="entry name" value="RWD_dom"/>
</dbReference>
<reference evidence="8" key="1">
    <citation type="submission" date="2025-08" db="UniProtKB">
        <authorList>
            <consortium name="RefSeq"/>
        </authorList>
    </citation>
    <scope>IDENTIFICATION</scope>
    <source>
        <tissue evidence="8">Gonads</tissue>
    </source>
</reference>
<dbReference type="SMART" id="SM00591">
    <property type="entry name" value="RWD"/>
    <property type="match status" value="1"/>
</dbReference>
<feature type="domain" description="RWD" evidence="6">
    <location>
        <begin position="409"/>
        <end position="511"/>
    </location>
</feature>
<dbReference type="InterPro" id="IPR001680">
    <property type="entry name" value="WD40_rpt"/>
</dbReference>
<dbReference type="STRING" id="7574.A0A1S3J0V9"/>
<keyword evidence="2" id="KW-0677">Repeat</keyword>
<feature type="compositionally biased region" description="Basic and acidic residues" evidence="5">
    <location>
        <begin position="647"/>
        <end position="660"/>
    </location>
</feature>
<organism evidence="7 8">
    <name type="scientific">Lingula anatina</name>
    <name type="common">Brachiopod</name>
    <name type="synonym">Lingula unguis</name>
    <dbReference type="NCBI Taxonomy" id="7574"/>
    <lineage>
        <taxon>Eukaryota</taxon>
        <taxon>Metazoa</taxon>
        <taxon>Spiralia</taxon>
        <taxon>Lophotrochozoa</taxon>
        <taxon>Brachiopoda</taxon>
        <taxon>Linguliformea</taxon>
        <taxon>Lingulata</taxon>
        <taxon>Lingulida</taxon>
        <taxon>Linguloidea</taxon>
        <taxon>Lingulidae</taxon>
        <taxon>Lingula</taxon>
    </lineage>
</organism>
<protein>
    <submittedName>
        <fullName evidence="8">GATOR complex protein WDR59 isoform X1</fullName>
    </submittedName>
</protein>
<evidence type="ECO:0000313" key="8">
    <source>
        <dbReference type="RefSeq" id="XP_013403898.1"/>
    </source>
</evidence>
<dbReference type="InParanoid" id="A0A1S3J0V9"/>
<evidence type="ECO:0000256" key="4">
    <source>
        <dbReference type="PROSITE-ProRule" id="PRU00221"/>
    </source>
</evidence>
<accession>A0A1S3J0V9</accession>
<evidence type="ECO:0000256" key="1">
    <source>
        <dbReference type="ARBA" id="ARBA00022574"/>
    </source>
</evidence>
<dbReference type="PROSITE" id="PS00678">
    <property type="entry name" value="WD_REPEATS_1"/>
    <property type="match status" value="2"/>
</dbReference>
<dbReference type="InterPro" id="IPR039456">
    <property type="entry name" value="WDR59_mRING-H2-C3H3C2"/>
</dbReference>
<feature type="repeat" description="WD" evidence="4">
    <location>
        <begin position="100"/>
        <end position="142"/>
    </location>
</feature>
<dbReference type="Pfam" id="PF17120">
    <property type="entry name" value="zf-RING_16"/>
    <property type="match status" value="1"/>
</dbReference>
<dbReference type="InterPro" id="IPR036322">
    <property type="entry name" value="WD40_repeat_dom_sf"/>
</dbReference>
<dbReference type="InterPro" id="IPR019775">
    <property type="entry name" value="WD40_repeat_CS"/>
</dbReference>
<dbReference type="GO" id="GO:0035591">
    <property type="term" value="F:signaling adaptor activity"/>
    <property type="evidence" value="ECO:0007669"/>
    <property type="project" value="TreeGrafter"/>
</dbReference>
<gene>
    <name evidence="8" type="primary">LOC106169095</name>
</gene>
<proteinExistence type="inferred from homology"/>
<evidence type="ECO:0000259" key="6">
    <source>
        <dbReference type="PROSITE" id="PS50908"/>
    </source>
</evidence>
<dbReference type="InterPro" id="IPR049566">
    <property type="entry name" value="WDR59_RTC1-like_RING_Znf"/>
</dbReference>
<dbReference type="PROSITE" id="PS50294">
    <property type="entry name" value="WD_REPEATS_REGION"/>
    <property type="match status" value="1"/>
</dbReference>
<dbReference type="OrthoDB" id="6265621at2759"/>
<dbReference type="RefSeq" id="XP_013403898.1">
    <property type="nucleotide sequence ID" value="XM_013548444.1"/>
</dbReference>
<dbReference type="GO" id="GO:0035859">
    <property type="term" value="C:Seh1-associated complex"/>
    <property type="evidence" value="ECO:0007669"/>
    <property type="project" value="TreeGrafter"/>
</dbReference>
<dbReference type="Proteomes" id="UP000085678">
    <property type="component" value="Unplaced"/>
</dbReference>
<evidence type="ECO:0000313" key="7">
    <source>
        <dbReference type="Proteomes" id="UP000085678"/>
    </source>
</evidence>
<feature type="region of interest" description="Disordered" evidence="5">
    <location>
        <begin position="613"/>
        <end position="675"/>
    </location>
</feature>
<dbReference type="KEGG" id="lak:106169095"/>
<feature type="repeat" description="WD" evidence="4">
    <location>
        <begin position="153"/>
        <end position="184"/>
    </location>
</feature>
<dbReference type="GeneID" id="106169095"/>
<sequence length="1029" mass="116441">MSRWSSEYVVAEYRDLQANCMAVDCLGEHAVLAGRRVLAIVPLDRPKDSIKKVNRQSKWEVSAVQWNPHPSHAQILVTATNQRVDLVAWIDGKGVQQGSLKAHTRVISDLDWSPIEASSLATCSVDTYTFLWDINDQRRPIKSLQAVSGANQVKWNKVNEHLLATAHDGDIRLWDTRDSKGSPVQYIAGHLQKIHGVDWSPSSEHHLATSSQDSTVKFWDVRNPKKTEAVMASGAPVWRARYAPFGTGMVTVVVPQLRRGENSLLLWNIRDLKQPVHTFVGHTDVVLEFQWRKHTEDERGDYQLVTWSRDQSLRIWTIESHLQKLCGHHTQSDSSAKDSESIINGTTEDKVVDGQDALEIMDNHFGSGKDEDTDGGTKVDVKKKFEVEPVNESILADAITPQQPRTLQQEFSLVNVHIPNVTVEEMNAERRICTFSAVSGKHMVRLLMTFPLMYPSNVAPAFLFEDPTTIDQDAQNKLIKILDQTSIQHVKHNRSCIEPCLRQLIQSLDNLTFVDRTTPDTDMPYNLQQPPRPMKFLPIYSYGSLQDANIPFPRTSGARFCGTDHLVCFVRPSHMHRQRTSEITPRALSALSAYALPTQTVRTPQSNPSFNMMFGLARSPPTDNSVSISSYYTNKDHRKKRARSKSRLTEQGDSKRDQKARVPGSPQKKQKDKSSEPVMIYNISSLLPIHRQLAENYVLDTEDICNMCNKNAAAAAAVGRRDLVQMWQLVSLVSSSSLVPNQNPDSEPPWAVSPFGGQLIDSLIDHYSSLCDVQTLAMLCCAFGPKEDAQQVVNLASALNRIQRSTSDISCANVDDVIEVVDEEDVMFLARRPRKSYSKNELADLQSDFSYSPVLNGWSNITGVKARRSNSWSEYEDVNYKFEEWRDPDELEKERHECKMRLLDPRKLVQYDSFKEIYGNILYRWGLKDKRAMVLKYCYLEPKPHKGLSFVTICFYCRQETRVGQCGTCKNYGLQCSICHLAVRGCSNFCLTCGHGGHSSHMIEWFRTHTVCPTGCGCRCLEDNWMSPS</sequence>
<dbReference type="InterPro" id="IPR020472">
    <property type="entry name" value="WD40_PAC1"/>
</dbReference>
<dbReference type="PRINTS" id="PR00320">
    <property type="entry name" value="GPROTEINBRPT"/>
</dbReference>
<dbReference type="InterPro" id="IPR015943">
    <property type="entry name" value="WD40/YVTN_repeat-like_dom_sf"/>
</dbReference>
<dbReference type="PROSITE" id="PS50908">
    <property type="entry name" value="RWD"/>
    <property type="match status" value="1"/>
</dbReference>
<dbReference type="CDD" id="cd16692">
    <property type="entry name" value="mRING-H2-C3H3C2_WDR59"/>
    <property type="match status" value="1"/>
</dbReference>
<keyword evidence="1 4" id="KW-0853">WD repeat</keyword>
<dbReference type="FunCoup" id="A0A1S3J0V9">
    <property type="interactions" value="951"/>
</dbReference>
<dbReference type="PROSITE" id="PS50082">
    <property type="entry name" value="WD_REPEATS_2"/>
    <property type="match status" value="3"/>
</dbReference>
<dbReference type="PANTHER" id="PTHR46170:SF1">
    <property type="entry name" value="GATOR COMPLEX PROTEIN WDR59"/>
    <property type="match status" value="1"/>
</dbReference>
<feature type="repeat" description="WD" evidence="4">
    <location>
        <begin position="187"/>
        <end position="229"/>
    </location>
</feature>
<dbReference type="GO" id="GO:0005774">
    <property type="term" value="C:vacuolar membrane"/>
    <property type="evidence" value="ECO:0007669"/>
    <property type="project" value="TreeGrafter"/>
</dbReference>
<feature type="compositionally biased region" description="Polar residues" evidence="5">
    <location>
        <begin position="621"/>
        <end position="633"/>
    </location>
</feature>
<dbReference type="PANTHER" id="PTHR46170">
    <property type="entry name" value="GATOR COMPLEX PROTEIN WDR59"/>
    <property type="match status" value="1"/>
</dbReference>
<keyword evidence="7" id="KW-1185">Reference proteome</keyword>
<evidence type="ECO:0000256" key="3">
    <source>
        <dbReference type="ARBA" id="ARBA00038452"/>
    </source>
</evidence>